<comment type="similarity">
    <text evidence="2">Belongs to the pterin-4-alpha-carbinolamine dehydratase family.</text>
</comment>
<dbReference type="OrthoDB" id="9800108at2"/>
<dbReference type="Pfam" id="PF01329">
    <property type="entry name" value="Pterin_4a"/>
    <property type="match status" value="1"/>
</dbReference>
<dbReference type="CDD" id="cd00488">
    <property type="entry name" value="PCD_DCoH"/>
    <property type="match status" value="1"/>
</dbReference>
<dbReference type="EC" id="4.2.1.96" evidence="3"/>
<sequence>MLLTKEDVKASLKDSNGWELTGEVWITKEFNFNTFPKAVQFVNQIAEIAESRQHHPHITLDYSKVKIALSTHDEGGLTQKDFDSAHAYDKTSDKM</sequence>
<dbReference type="PANTHER" id="PTHR12599">
    <property type="entry name" value="PTERIN-4-ALPHA-CARBINOLAMINE DEHYDRATASE"/>
    <property type="match status" value="1"/>
</dbReference>
<dbReference type="Gene3D" id="3.30.1360.20">
    <property type="entry name" value="Transcriptional coactivator/pterin dehydratase"/>
    <property type="match status" value="1"/>
</dbReference>
<dbReference type="AlphaFoldDB" id="A0A1D7QWT9"/>
<dbReference type="EMBL" id="CP012502">
    <property type="protein sequence ID" value="AOM83439.1"/>
    <property type="molecule type" value="Genomic_DNA"/>
</dbReference>
<dbReference type="RefSeq" id="WP_069365415.1">
    <property type="nucleotide sequence ID" value="NZ_CP012502.1"/>
</dbReference>
<dbReference type="NCBIfam" id="NF002017">
    <property type="entry name" value="PRK00823.1-2"/>
    <property type="match status" value="1"/>
</dbReference>
<dbReference type="SUPFAM" id="SSF55248">
    <property type="entry name" value="PCD-like"/>
    <property type="match status" value="1"/>
</dbReference>
<dbReference type="STRING" id="632773.BBEV_2081"/>
<feature type="region of interest" description="Disordered" evidence="5">
    <location>
        <begin position="76"/>
        <end position="95"/>
    </location>
</feature>
<name>A0A1D7QWT9_9BACI</name>
<dbReference type="GO" id="GO:0006729">
    <property type="term" value="P:tetrahydrobiopterin biosynthetic process"/>
    <property type="evidence" value="ECO:0007669"/>
    <property type="project" value="InterPro"/>
</dbReference>
<reference evidence="6 7" key="1">
    <citation type="submission" date="2015-08" db="EMBL/GenBank/DDBJ databases">
        <title>The complete genome sequence of Bacillus beveridgei MLTeJB.</title>
        <authorList>
            <person name="Hanson T.E."/>
            <person name="Mesa C."/>
            <person name="Basesman S.M."/>
            <person name="Oremland R.S."/>
        </authorList>
    </citation>
    <scope>NUCLEOTIDE SEQUENCE [LARGE SCALE GENOMIC DNA]</scope>
    <source>
        <strain evidence="6 7">MLTeJB</strain>
    </source>
</reference>
<dbReference type="PANTHER" id="PTHR12599:SF0">
    <property type="entry name" value="PTERIN-4-ALPHA-CARBINOLAMINE DEHYDRATASE"/>
    <property type="match status" value="1"/>
</dbReference>
<dbReference type="GO" id="GO:0008124">
    <property type="term" value="F:4-alpha-hydroxytetrahydrobiopterin dehydratase activity"/>
    <property type="evidence" value="ECO:0007669"/>
    <property type="project" value="UniProtKB-EC"/>
</dbReference>
<dbReference type="InterPro" id="IPR036428">
    <property type="entry name" value="PCD_sf"/>
</dbReference>
<dbReference type="Proteomes" id="UP000094463">
    <property type="component" value="Chromosome"/>
</dbReference>
<evidence type="ECO:0000313" key="7">
    <source>
        <dbReference type="Proteomes" id="UP000094463"/>
    </source>
</evidence>
<accession>A0A1D7QWT9</accession>
<proteinExistence type="inferred from homology"/>
<evidence type="ECO:0000256" key="1">
    <source>
        <dbReference type="ARBA" id="ARBA00001554"/>
    </source>
</evidence>
<keyword evidence="4 6" id="KW-0456">Lyase</keyword>
<gene>
    <name evidence="6" type="ORF">BBEV_2081</name>
</gene>
<evidence type="ECO:0000256" key="3">
    <source>
        <dbReference type="ARBA" id="ARBA00013252"/>
    </source>
</evidence>
<organism evidence="6 7">
    <name type="scientific">Salisediminibacterium beveridgei</name>
    <dbReference type="NCBI Taxonomy" id="632773"/>
    <lineage>
        <taxon>Bacteria</taxon>
        <taxon>Bacillati</taxon>
        <taxon>Bacillota</taxon>
        <taxon>Bacilli</taxon>
        <taxon>Bacillales</taxon>
        <taxon>Bacillaceae</taxon>
        <taxon>Salisediminibacterium</taxon>
    </lineage>
</organism>
<evidence type="ECO:0000256" key="2">
    <source>
        <dbReference type="ARBA" id="ARBA00006472"/>
    </source>
</evidence>
<keyword evidence="7" id="KW-1185">Reference proteome</keyword>
<protein>
    <recommendedName>
        <fullName evidence="3">4a-hydroxytetrahydrobiopterin dehydratase</fullName>
        <ecNumber evidence="3">4.2.1.96</ecNumber>
    </recommendedName>
</protein>
<comment type="catalytic activity">
    <reaction evidence="1">
        <text>(4aS,6R)-4a-hydroxy-L-erythro-5,6,7,8-tetrahydrobiopterin = (6R)-L-erythro-6,7-dihydrobiopterin + H2O</text>
        <dbReference type="Rhea" id="RHEA:11920"/>
        <dbReference type="ChEBI" id="CHEBI:15377"/>
        <dbReference type="ChEBI" id="CHEBI:15642"/>
        <dbReference type="ChEBI" id="CHEBI:43120"/>
        <dbReference type="EC" id="4.2.1.96"/>
    </reaction>
</comment>
<dbReference type="KEGG" id="bbev:BBEV_2081"/>
<evidence type="ECO:0000256" key="5">
    <source>
        <dbReference type="SAM" id="MobiDB-lite"/>
    </source>
</evidence>
<dbReference type="InterPro" id="IPR001533">
    <property type="entry name" value="Pterin_deHydtase"/>
</dbReference>
<evidence type="ECO:0000256" key="4">
    <source>
        <dbReference type="ARBA" id="ARBA00023239"/>
    </source>
</evidence>
<evidence type="ECO:0000313" key="6">
    <source>
        <dbReference type="EMBL" id="AOM83439.1"/>
    </source>
</evidence>